<protein>
    <submittedName>
        <fullName evidence="1">Beta-glucosidase</fullName>
    </submittedName>
</protein>
<evidence type="ECO:0000313" key="1">
    <source>
        <dbReference type="EMBL" id="PWN53015.1"/>
    </source>
</evidence>
<sequence>MVAIKLSALWVAISLGLSSALVKAAPLEDQLAIGTFSDLYERDSAMFYEAPKATGGEAWADGFAKAQALIDQMTIEEKVNVTTGFSGKCVGFTGEVPRLNLTAICLQDGPLGVRPARRVSQFPAGVTVAATWDRDLIAKRAEAMADEFKNKGVNLWLGPVTGGPLGRAPRMGRNWEGWSPDEYLSGEASFLTVKHAQKNGLMTCSKHYIAYEQETFRNQYNNTEPYSVFPANGQSPISSNVDDKTTHELYLWSFAEAVRAGTAAIMCSYNEVNGTHACEDDYSLNYLLKTELNFQAQVVSDWGGTWSNKASALGGLDVTMPGSAYGGKFGTFYGENLVNLVKAGKVPEERLNDMVLRVLGPTFAIQDFENYPKPSFDVRDLTLPTNNVRKDHHKIIKTIGEESVTMLKNTRKNGHGGLPLKKLEEIQSVAVIGDDAGPNPKGWTSCGQFGRCEMDAPNGTLTSGGGSGWGFPPYIVDPLAAIQNYVRDGGPDVNIHLDNWNLTNAETQASVSEVALVFVNAYATEGNDRQNLTLWGNGDELIKTVARNNNNTVVIVHSAGPVLMEEWIDHENVTAVLYAYYPGQEGGNSLPPILWGEKSPSGKLPFTVAKKESDFPPNTISDAPVRNPQADFTEKLLVDYKWFDAKNITPRYEFGYGLSYSNFTYGDELRVESNYERDSTSVQKTAEKFSREVIAEGESVYDIHLTASVEVTNSGDVKASEVVQLYVGFPESSNEPPRLLRGFEKLSLASGETGTAKFNLRRKDISVWNVRSQRWEVPEGDITFFVGSSSRDIRAKVTRNFAQSS</sequence>
<reference evidence="1 2" key="1">
    <citation type="journal article" date="2018" name="Mol. Biol. Evol.">
        <title>Broad Genomic Sampling Reveals a Smut Pathogenic Ancestry of the Fungal Clade Ustilaginomycotina.</title>
        <authorList>
            <person name="Kijpornyongpan T."/>
            <person name="Mondo S.J."/>
            <person name="Barry K."/>
            <person name="Sandor L."/>
            <person name="Lee J."/>
            <person name="Lipzen A."/>
            <person name="Pangilinan J."/>
            <person name="LaButti K."/>
            <person name="Hainaut M."/>
            <person name="Henrissat B."/>
            <person name="Grigoriev I.V."/>
            <person name="Spatafora J.W."/>
            <person name="Aime M.C."/>
        </authorList>
    </citation>
    <scope>NUCLEOTIDE SEQUENCE [LARGE SCALE GENOMIC DNA]</scope>
    <source>
        <strain evidence="1 2">SA 807</strain>
    </source>
</reference>
<accession>A0ACD0P4I1</accession>
<organism evidence="1 2">
    <name type="scientific">Violaceomyces palustris</name>
    <dbReference type="NCBI Taxonomy" id="1673888"/>
    <lineage>
        <taxon>Eukaryota</taxon>
        <taxon>Fungi</taxon>
        <taxon>Dikarya</taxon>
        <taxon>Basidiomycota</taxon>
        <taxon>Ustilaginomycotina</taxon>
        <taxon>Ustilaginomycetes</taxon>
        <taxon>Violaceomycetales</taxon>
        <taxon>Violaceomycetaceae</taxon>
        <taxon>Violaceomyces</taxon>
    </lineage>
</organism>
<dbReference type="Proteomes" id="UP000245626">
    <property type="component" value="Unassembled WGS sequence"/>
</dbReference>
<proteinExistence type="predicted"/>
<dbReference type="EMBL" id="KZ819746">
    <property type="protein sequence ID" value="PWN53015.1"/>
    <property type="molecule type" value="Genomic_DNA"/>
</dbReference>
<keyword evidence="2" id="KW-1185">Reference proteome</keyword>
<gene>
    <name evidence="1" type="ORF">IE53DRAFT_226523</name>
</gene>
<evidence type="ECO:0000313" key="2">
    <source>
        <dbReference type="Proteomes" id="UP000245626"/>
    </source>
</evidence>
<name>A0ACD0P4I1_9BASI</name>